<organism evidence="1 2">
    <name type="scientific">Dorcoceras hygrometricum</name>
    <dbReference type="NCBI Taxonomy" id="472368"/>
    <lineage>
        <taxon>Eukaryota</taxon>
        <taxon>Viridiplantae</taxon>
        <taxon>Streptophyta</taxon>
        <taxon>Embryophyta</taxon>
        <taxon>Tracheophyta</taxon>
        <taxon>Spermatophyta</taxon>
        <taxon>Magnoliopsida</taxon>
        <taxon>eudicotyledons</taxon>
        <taxon>Gunneridae</taxon>
        <taxon>Pentapetalae</taxon>
        <taxon>asterids</taxon>
        <taxon>lamiids</taxon>
        <taxon>Lamiales</taxon>
        <taxon>Gesneriaceae</taxon>
        <taxon>Didymocarpoideae</taxon>
        <taxon>Trichosporeae</taxon>
        <taxon>Loxocarpinae</taxon>
        <taxon>Dorcoceras</taxon>
    </lineage>
</organism>
<name>A0A2Z7C1P3_9LAMI</name>
<gene>
    <name evidence="1" type="ORF">F511_19641</name>
</gene>
<keyword evidence="2" id="KW-1185">Reference proteome</keyword>
<evidence type="ECO:0000313" key="1">
    <source>
        <dbReference type="EMBL" id="KZV40814.1"/>
    </source>
</evidence>
<protein>
    <submittedName>
        <fullName evidence="1">Uncharacterized protein</fullName>
    </submittedName>
</protein>
<dbReference type="AlphaFoldDB" id="A0A2Z7C1P3"/>
<proteinExistence type="predicted"/>
<accession>A0A2Z7C1P3</accession>
<dbReference type="Proteomes" id="UP000250235">
    <property type="component" value="Unassembled WGS sequence"/>
</dbReference>
<evidence type="ECO:0000313" key="2">
    <source>
        <dbReference type="Proteomes" id="UP000250235"/>
    </source>
</evidence>
<sequence length="246" mass="26326">MSLSDLQDVCIAIGSIATLDLPMVVDLIGIYGLKGPYSTLPLLSTHAAAAAALRRRRLAPPPPRVAGIRFGQFDEENPFVHNSSVLLVQADEGVSVLVVDRIGDIYHSLHRRADVIVTTVGARHKCQQDRITKLLKRTPAAAVCGGSPSRAHARHATCALAEANAGRVSCDLAVWSSAGRRSWSARLHDDARAGRMSGRATTPHDCATPCVRCYTPPRRLCDMEALLRAWLAAGVREIAASLGARG</sequence>
<reference evidence="1 2" key="1">
    <citation type="journal article" date="2015" name="Proc. Natl. Acad. Sci. U.S.A.">
        <title>The resurrection genome of Boea hygrometrica: A blueprint for survival of dehydration.</title>
        <authorList>
            <person name="Xiao L."/>
            <person name="Yang G."/>
            <person name="Zhang L."/>
            <person name="Yang X."/>
            <person name="Zhao S."/>
            <person name="Ji Z."/>
            <person name="Zhou Q."/>
            <person name="Hu M."/>
            <person name="Wang Y."/>
            <person name="Chen M."/>
            <person name="Xu Y."/>
            <person name="Jin H."/>
            <person name="Xiao X."/>
            <person name="Hu G."/>
            <person name="Bao F."/>
            <person name="Hu Y."/>
            <person name="Wan P."/>
            <person name="Li L."/>
            <person name="Deng X."/>
            <person name="Kuang T."/>
            <person name="Xiang C."/>
            <person name="Zhu J.K."/>
            <person name="Oliver M.J."/>
            <person name="He Y."/>
        </authorList>
    </citation>
    <scope>NUCLEOTIDE SEQUENCE [LARGE SCALE GENOMIC DNA]</scope>
    <source>
        <strain evidence="2">cv. XS01</strain>
    </source>
</reference>
<dbReference type="EMBL" id="KQ999861">
    <property type="protein sequence ID" value="KZV40814.1"/>
    <property type="molecule type" value="Genomic_DNA"/>
</dbReference>